<dbReference type="GO" id="GO:0015031">
    <property type="term" value="P:protein transport"/>
    <property type="evidence" value="ECO:0007669"/>
    <property type="project" value="UniProtKB-UniRule"/>
</dbReference>
<dbReference type="EMBL" id="CP022423">
    <property type="protein sequence ID" value="ASM76187.1"/>
    <property type="molecule type" value="Genomic_DNA"/>
</dbReference>
<keyword evidence="7 10" id="KW-0653">Protein transport</keyword>
<gene>
    <name evidence="13" type="ORF">VITFI_CDS0408</name>
</gene>
<keyword evidence="4 10" id="KW-1003">Cell membrane</keyword>
<organism evidence="13 14">
    <name type="scientific">Vitreoscilla filiformis</name>
    <dbReference type="NCBI Taxonomy" id="63"/>
    <lineage>
        <taxon>Bacteria</taxon>
        <taxon>Pseudomonadati</taxon>
        <taxon>Pseudomonadota</taxon>
        <taxon>Betaproteobacteria</taxon>
        <taxon>Neisseriales</taxon>
        <taxon>Neisseriaceae</taxon>
        <taxon>Vitreoscilla</taxon>
    </lineage>
</organism>
<dbReference type="GO" id="GO:0031992">
    <property type="term" value="F:energy transducer activity"/>
    <property type="evidence" value="ECO:0007669"/>
    <property type="project" value="InterPro"/>
</dbReference>
<reference evidence="13 14" key="1">
    <citation type="submission" date="2017-07" db="EMBL/GenBank/DDBJ databases">
        <title>Complete Genome Sequence of the cosmetic ferment Vitreoscilla filiformis (ATCC15551).</title>
        <authorList>
            <person name="Contreras S."/>
            <person name="Sagory-Zalkind P."/>
            <person name="Blanquart H."/>
            <person name="Iltis A."/>
            <person name="Morand S.C."/>
        </authorList>
    </citation>
    <scope>NUCLEOTIDE SEQUENCE [LARGE SCALE GENOMIC DNA]</scope>
    <source>
        <strain evidence="13 14">ATCC 15551</strain>
    </source>
</reference>
<comment type="subcellular location">
    <subcellularLocation>
        <location evidence="1 10">Cell inner membrane</location>
        <topology evidence="1 10">Single-pass membrane protein</topology>
        <orientation evidence="1 10">Periplasmic side</orientation>
    </subcellularLocation>
</comment>
<keyword evidence="5 10" id="KW-0997">Cell inner membrane</keyword>
<feature type="region of interest" description="Disordered" evidence="11">
    <location>
        <begin position="60"/>
        <end position="145"/>
    </location>
</feature>
<dbReference type="PRINTS" id="PR01374">
    <property type="entry name" value="TONBPROTEIN"/>
</dbReference>
<dbReference type="GO" id="GO:0030288">
    <property type="term" value="C:outer membrane-bounded periplasmic space"/>
    <property type="evidence" value="ECO:0007669"/>
    <property type="project" value="InterPro"/>
</dbReference>
<feature type="compositionally biased region" description="Pro residues" evidence="11">
    <location>
        <begin position="133"/>
        <end position="142"/>
    </location>
</feature>
<feature type="compositionally biased region" description="Low complexity" evidence="11">
    <location>
        <begin position="123"/>
        <end position="132"/>
    </location>
</feature>
<dbReference type="GO" id="GO:0015891">
    <property type="term" value="P:siderophore transport"/>
    <property type="evidence" value="ECO:0007669"/>
    <property type="project" value="InterPro"/>
</dbReference>
<proteinExistence type="inferred from homology"/>
<protein>
    <recommendedName>
        <fullName evidence="10">Protein TonB</fullName>
    </recommendedName>
</protein>
<dbReference type="InterPro" id="IPR051045">
    <property type="entry name" value="TonB-dependent_transducer"/>
</dbReference>
<keyword evidence="8 10" id="KW-1133">Transmembrane helix</keyword>
<dbReference type="SUPFAM" id="SSF74653">
    <property type="entry name" value="TolA/TonB C-terminal domain"/>
    <property type="match status" value="1"/>
</dbReference>
<dbReference type="AlphaFoldDB" id="A0A221KBI0"/>
<keyword evidence="3 10" id="KW-0813">Transport</keyword>
<dbReference type="PANTHER" id="PTHR33446:SF2">
    <property type="entry name" value="PROTEIN TONB"/>
    <property type="match status" value="1"/>
</dbReference>
<evidence type="ECO:0000256" key="5">
    <source>
        <dbReference type="ARBA" id="ARBA00022519"/>
    </source>
</evidence>
<keyword evidence="9 10" id="KW-0472">Membrane</keyword>
<evidence type="ECO:0000256" key="2">
    <source>
        <dbReference type="ARBA" id="ARBA00006555"/>
    </source>
</evidence>
<dbReference type="InterPro" id="IPR003538">
    <property type="entry name" value="TonB"/>
</dbReference>
<evidence type="ECO:0000256" key="8">
    <source>
        <dbReference type="ARBA" id="ARBA00022989"/>
    </source>
</evidence>
<evidence type="ECO:0000313" key="14">
    <source>
        <dbReference type="Proteomes" id="UP000199729"/>
    </source>
</evidence>
<evidence type="ECO:0000259" key="12">
    <source>
        <dbReference type="PROSITE" id="PS52015"/>
    </source>
</evidence>
<evidence type="ECO:0000256" key="6">
    <source>
        <dbReference type="ARBA" id="ARBA00022692"/>
    </source>
</evidence>
<dbReference type="InterPro" id="IPR006260">
    <property type="entry name" value="TonB/TolA_C"/>
</dbReference>
<keyword evidence="10" id="KW-0735">Signal-anchor</keyword>
<evidence type="ECO:0000256" key="11">
    <source>
        <dbReference type="SAM" id="MobiDB-lite"/>
    </source>
</evidence>
<evidence type="ECO:0000256" key="9">
    <source>
        <dbReference type="ARBA" id="ARBA00023136"/>
    </source>
</evidence>
<evidence type="ECO:0000256" key="10">
    <source>
        <dbReference type="RuleBase" id="RU362123"/>
    </source>
</evidence>
<sequence length="239" mass="25113">MMFRDPSDPATSPTDFPTTGPRWAGLGIVLLLHLALGWALVSGLARKVVEVMRPPVETALLAPERPPEPPPPPPPPKAPPPPAAAAPKTPPPPPAYVPPPEVAVATPPAPTITTTSTPPPPAEVKLNTAPPAVNAPPAPPAPTVRTSPVLSFDGCRPDYPAAAMRAEVEGVVVVAFTMETDGHISEAHVEQSAGPSREHKQLDRATVEAVLSCKGRPGTVDGRPERLSSRVRYRWTLNN</sequence>
<feature type="transmembrane region" description="Helical" evidence="10">
    <location>
        <begin position="23"/>
        <end position="45"/>
    </location>
</feature>
<dbReference type="RefSeq" id="WP_198301576.1">
    <property type="nucleotide sequence ID" value="NZ_CP022423.1"/>
</dbReference>
<dbReference type="Pfam" id="PF03544">
    <property type="entry name" value="TonB_C"/>
    <property type="match status" value="1"/>
</dbReference>
<feature type="domain" description="TonB C-terminal" evidence="12">
    <location>
        <begin position="144"/>
        <end position="239"/>
    </location>
</feature>
<keyword evidence="14" id="KW-1185">Reference proteome</keyword>
<dbReference type="KEGG" id="vff:VITFI_CDS0408"/>
<name>A0A221KBI0_VITFI</name>
<feature type="compositionally biased region" description="Low complexity" evidence="11">
    <location>
        <begin position="102"/>
        <end position="116"/>
    </location>
</feature>
<dbReference type="GO" id="GO:0005886">
    <property type="term" value="C:plasma membrane"/>
    <property type="evidence" value="ECO:0007669"/>
    <property type="project" value="UniProtKB-SubCell"/>
</dbReference>
<evidence type="ECO:0000256" key="3">
    <source>
        <dbReference type="ARBA" id="ARBA00022448"/>
    </source>
</evidence>
<evidence type="ECO:0000256" key="4">
    <source>
        <dbReference type="ARBA" id="ARBA00022475"/>
    </source>
</evidence>
<evidence type="ECO:0000256" key="7">
    <source>
        <dbReference type="ARBA" id="ARBA00022927"/>
    </source>
</evidence>
<dbReference type="GO" id="GO:0055085">
    <property type="term" value="P:transmembrane transport"/>
    <property type="evidence" value="ECO:0007669"/>
    <property type="project" value="InterPro"/>
</dbReference>
<dbReference type="Gene3D" id="3.30.1150.10">
    <property type="match status" value="1"/>
</dbReference>
<dbReference type="PROSITE" id="PS52015">
    <property type="entry name" value="TONB_CTD"/>
    <property type="match status" value="1"/>
</dbReference>
<evidence type="ECO:0000313" key="13">
    <source>
        <dbReference type="EMBL" id="ASM76187.1"/>
    </source>
</evidence>
<dbReference type="NCBIfam" id="TIGR01352">
    <property type="entry name" value="tonB_Cterm"/>
    <property type="match status" value="1"/>
</dbReference>
<evidence type="ECO:0000256" key="1">
    <source>
        <dbReference type="ARBA" id="ARBA00004383"/>
    </source>
</evidence>
<dbReference type="PANTHER" id="PTHR33446">
    <property type="entry name" value="PROTEIN TONB-RELATED"/>
    <property type="match status" value="1"/>
</dbReference>
<accession>A0A221KBI0</accession>
<comment type="function">
    <text evidence="10">Interacts with outer membrane receptor proteins that carry out high-affinity binding and energy dependent uptake into the periplasmic space of specific substrates. It could act to transduce energy from the cytoplasmic membrane to specific energy-requiring processes in the outer membrane, resulting in the release into the periplasm of ligands bound by these outer membrane proteins.</text>
</comment>
<keyword evidence="6 10" id="KW-0812">Transmembrane</keyword>
<feature type="compositionally biased region" description="Pro residues" evidence="11">
    <location>
        <begin position="68"/>
        <end position="101"/>
    </location>
</feature>
<feature type="region of interest" description="Disordered" evidence="11">
    <location>
        <begin position="1"/>
        <end position="20"/>
    </location>
</feature>
<comment type="similarity">
    <text evidence="2 10">Belongs to the TonB family.</text>
</comment>
<dbReference type="Proteomes" id="UP000199729">
    <property type="component" value="Chromosome"/>
</dbReference>
<dbReference type="InterPro" id="IPR037682">
    <property type="entry name" value="TonB_C"/>
</dbReference>